<reference evidence="1 2" key="1">
    <citation type="submission" date="2024-06" db="EMBL/GenBank/DDBJ databases">
        <title>The Natural Products Discovery Center: Release of the First 8490 Sequenced Strains for Exploring Actinobacteria Biosynthetic Diversity.</title>
        <authorList>
            <person name="Kalkreuter E."/>
            <person name="Kautsar S.A."/>
            <person name="Yang D."/>
            <person name="Bader C.D."/>
            <person name="Teijaro C.N."/>
            <person name="Fluegel L."/>
            <person name="Davis C.M."/>
            <person name="Simpson J.R."/>
            <person name="Lauterbach L."/>
            <person name="Steele A.D."/>
            <person name="Gui C."/>
            <person name="Meng S."/>
            <person name="Li G."/>
            <person name="Viehrig K."/>
            <person name="Ye F."/>
            <person name="Su P."/>
            <person name="Kiefer A.F."/>
            <person name="Nichols A."/>
            <person name="Cepeda A.J."/>
            <person name="Yan W."/>
            <person name="Fan B."/>
            <person name="Jiang Y."/>
            <person name="Adhikari A."/>
            <person name="Zheng C.-J."/>
            <person name="Schuster L."/>
            <person name="Cowan T.M."/>
            <person name="Smanski M.J."/>
            <person name="Chevrette M.G."/>
            <person name="De Carvalho L.P.S."/>
            <person name="Shen B."/>
        </authorList>
    </citation>
    <scope>NUCLEOTIDE SEQUENCE [LARGE SCALE GENOMIC DNA]</scope>
    <source>
        <strain evidence="1 2">NPDC000234</strain>
    </source>
</reference>
<sequence>MDAEIKSRFTSAGLEVVARYTGVDGPSVEEAFHQVVHIDATPVQRLQKRGPDATHQIDAAWKTRAHEGGVVSDDGAFLAAGSMSYGWVHVRLTPTTDISALADQGGELLFIARSMSGNRVCAASTEGSEHWILEVDFPAQE</sequence>
<organism evidence="1 2">
    <name type="scientific">Streptomyces hyaluromycini</name>
    <dbReference type="NCBI Taxonomy" id="1377993"/>
    <lineage>
        <taxon>Bacteria</taxon>
        <taxon>Bacillati</taxon>
        <taxon>Actinomycetota</taxon>
        <taxon>Actinomycetes</taxon>
        <taxon>Kitasatosporales</taxon>
        <taxon>Streptomycetaceae</taxon>
        <taxon>Streptomyces</taxon>
    </lineage>
</organism>
<accession>A0ABV1XCN2</accession>
<evidence type="ECO:0000313" key="2">
    <source>
        <dbReference type="Proteomes" id="UP001474181"/>
    </source>
</evidence>
<name>A0ABV1XCN2_9ACTN</name>
<dbReference type="EMBL" id="JBEPEK010000661">
    <property type="protein sequence ID" value="MER7186799.1"/>
    <property type="molecule type" value="Genomic_DNA"/>
</dbReference>
<proteinExistence type="predicted"/>
<evidence type="ECO:0000313" key="1">
    <source>
        <dbReference type="EMBL" id="MER7186799.1"/>
    </source>
</evidence>
<protein>
    <submittedName>
        <fullName evidence="1">Uncharacterized protein</fullName>
    </submittedName>
</protein>
<dbReference type="Proteomes" id="UP001474181">
    <property type="component" value="Unassembled WGS sequence"/>
</dbReference>
<dbReference type="RefSeq" id="WP_350790750.1">
    <property type="nucleotide sequence ID" value="NZ_JBEPEK010000661.1"/>
</dbReference>
<gene>
    <name evidence="1" type="ORF">ABT404_46325</name>
</gene>
<comment type="caution">
    <text evidence="1">The sequence shown here is derived from an EMBL/GenBank/DDBJ whole genome shotgun (WGS) entry which is preliminary data.</text>
</comment>
<keyword evidence="2" id="KW-1185">Reference proteome</keyword>